<dbReference type="RefSeq" id="WP_095130214.1">
    <property type="nucleotide sequence ID" value="NZ_NIBG01000001.1"/>
</dbReference>
<evidence type="ECO:0000313" key="3">
    <source>
        <dbReference type="EMBL" id="PAB61109.1"/>
    </source>
</evidence>
<feature type="transmembrane region" description="Helical" evidence="1">
    <location>
        <begin position="31"/>
        <end position="51"/>
    </location>
</feature>
<dbReference type="AlphaFoldDB" id="A0A267MNF1"/>
<dbReference type="PANTHER" id="PTHR14969">
    <property type="entry name" value="SPHINGOSINE-1-PHOSPHATE PHOSPHOHYDROLASE"/>
    <property type="match status" value="1"/>
</dbReference>
<reference evidence="3 4" key="1">
    <citation type="submission" date="2017-06" db="EMBL/GenBank/DDBJ databases">
        <title>Draft genome sequence of anaerobic fermentative bacterium Anaeromicrobium sediminis DY2726D isolated from West Pacific Ocean sediments.</title>
        <authorList>
            <person name="Zeng X."/>
        </authorList>
    </citation>
    <scope>NUCLEOTIDE SEQUENCE [LARGE SCALE GENOMIC DNA]</scope>
    <source>
        <strain evidence="3 4">DY2726D</strain>
    </source>
</reference>
<name>A0A267MNF1_9FIRM</name>
<keyword evidence="1" id="KW-0812">Transmembrane</keyword>
<dbReference type="InterPro" id="IPR036938">
    <property type="entry name" value="PAP2/HPO_sf"/>
</dbReference>
<feature type="transmembrane region" description="Helical" evidence="1">
    <location>
        <begin position="130"/>
        <end position="148"/>
    </location>
</feature>
<comment type="caution">
    <text evidence="3">The sequence shown here is derived from an EMBL/GenBank/DDBJ whole genome shotgun (WGS) entry which is preliminary data.</text>
</comment>
<dbReference type="SUPFAM" id="SSF48317">
    <property type="entry name" value="Acid phosphatase/Vanadium-dependent haloperoxidase"/>
    <property type="match status" value="1"/>
</dbReference>
<feature type="domain" description="Phosphatidic acid phosphatase type 2/haloperoxidase" evidence="2">
    <location>
        <begin position="58"/>
        <end position="169"/>
    </location>
</feature>
<keyword evidence="4" id="KW-1185">Reference proteome</keyword>
<accession>A0A267MNF1</accession>
<keyword evidence="1" id="KW-0472">Membrane</keyword>
<dbReference type="PANTHER" id="PTHR14969:SF13">
    <property type="entry name" value="AT30094P"/>
    <property type="match status" value="1"/>
</dbReference>
<evidence type="ECO:0000259" key="2">
    <source>
        <dbReference type="SMART" id="SM00014"/>
    </source>
</evidence>
<dbReference type="Pfam" id="PF01569">
    <property type="entry name" value="PAP2"/>
    <property type="match status" value="1"/>
</dbReference>
<dbReference type="Proteomes" id="UP000216024">
    <property type="component" value="Unassembled WGS sequence"/>
</dbReference>
<organism evidence="3 4">
    <name type="scientific">Anaeromicrobium sediminis</name>
    <dbReference type="NCBI Taxonomy" id="1478221"/>
    <lineage>
        <taxon>Bacteria</taxon>
        <taxon>Bacillati</taxon>
        <taxon>Bacillota</taxon>
        <taxon>Clostridia</taxon>
        <taxon>Peptostreptococcales</taxon>
        <taxon>Thermotaleaceae</taxon>
        <taxon>Anaeromicrobium</taxon>
    </lineage>
</organism>
<dbReference type="OrthoDB" id="9789113at2"/>
<gene>
    <name evidence="3" type="ORF">CCE28_01385</name>
</gene>
<protein>
    <recommendedName>
        <fullName evidence="2">Phosphatidic acid phosphatase type 2/haloperoxidase domain-containing protein</fullName>
    </recommendedName>
</protein>
<dbReference type="EMBL" id="NIBG01000001">
    <property type="protein sequence ID" value="PAB61109.1"/>
    <property type="molecule type" value="Genomic_DNA"/>
</dbReference>
<evidence type="ECO:0000256" key="1">
    <source>
        <dbReference type="SAM" id="Phobius"/>
    </source>
</evidence>
<evidence type="ECO:0000313" key="4">
    <source>
        <dbReference type="Proteomes" id="UP000216024"/>
    </source>
</evidence>
<proteinExistence type="predicted"/>
<dbReference type="SMART" id="SM00014">
    <property type="entry name" value="acidPPc"/>
    <property type="match status" value="1"/>
</dbReference>
<keyword evidence="1" id="KW-1133">Transmembrane helix</keyword>
<sequence>MLQLLNELDKNIVIYIHNNIQIHSLNSPMAFITKISDYGFIWMILICILMASKKYRKIGYIVAFSFLLSRIEVHAIKELVKRPRPFIEITYLNIYISKPTSSSFPSGHAISSFATIGVLVNMISNKCYKLILIFTAFLISISRLYLMVHYPSDLIVGILLGLLSSRITLRVFKI</sequence>
<dbReference type="InterPro" id="IPR000326">
    <property type="entry name" value="PAP2/HPO"/>
</dbReference>
<dbReference type="Gene3D" id="1.20.144.10">
    <property type="entry name" value="Phosphatidic acid phosphatase type 2/haloperoxidase"/>
    <property type="match status" value="1"/>
</dbReference>